<dbReference type="SUPFAM" id="SSF56672">
    <property type="entry name" value="DNA/RNA polymerases"/>
    <property type="match status" value="1"/>
</dbReference>
<dbReference type="AlphaFoldDB" id="A0A0J7NY70"/>
<dbReference type="EMBL" id="LBMM01000859">
    <property type="protein sequence ID" value="KMQ97350.1"/>
    <property type="molecule type" value="Genomic_DNA"/>
</dbReference>
<dbReference type="Proteomes" id="UP000036403">
    <property type="component" value="Unassembled WGS sequence"/>
</dbReference>
<dbReference type="PANTHER" id="PTHR10133:SF27">
    <property type="entry name" value="DNA POLYMERASE NU"/>
    <property type="match status" value="1"/>
</dbReference>
<dbReference type="PaxDb" id="67767-A0A0J7NY70"/>
<evidence type="ECO:0000313" key="4">
    <source>
        <dbReference type="Proteomes" id="UP000036403"/>
    </source>
</evidence>
<dbReference type="InterPro" id="IPR012337">
    <property type="entry name" value="RNaseH-like_sf"/>
</dbReference>
<sequence>MRKLYIDLETYNDVPIKAGSYKYAETVEVLLVAYAIDDGPSRCWDVTADEIAPEDLYNAWVNPEYVVIAHNGGLFDRVMLNHHKVLPTIPASRWLDTMVQAYAHGLQGSLSSLGTVYGLRDDEAKLKDGRRLIHMFCKPYSGARIRLLDMQDDWQLFMEYAKRDIDTMRTLHERMPQWNYPGRSFWDSGVRSAEYEYWLIDLVINDRGIQLDADLCVAAMCTARDEKADLDARTSAATDDEVKAATQRDAMLKFILHEYGISLPDMRADTLRRRIADPDLPDALRELLEIRLASSKNTSAKYKAAVKSVCGDGRVRGMHQFCGAARTGRDAGRLLQLQNMARPTMKQADIDIAIEDIKQGLAGMLHDDVSTVLSNCVRGMLVPAHGSKFVVADLSAVEARVLAWLAGERKLLTFFEDYDNGAIQYDQYMVGYANTFGIAPESVSSLQRQLGKVLELSLGYGGGVGAFVTFAAVYNVDLAAIANAIHGAGDAGQLAECADKYEWALKHGFHAGLPKRTYAAIEYLKQKWRESRPKTEHLWGQLSASLKNAIRHKGTIFRIGEHIQIKCMDNFLLIRLPSGRVLSLAAPKVDIDRDGNESIRFMGLDRYSHKWSKQYVHGGMAAGLITQATAACLLRAAYRDAEEDGMPVVLRVHDELVCEVPDTPAFSAARLGNHLTRARPWSHGLPLAATGWEGPRYGKQ</sequence>
<dbReference type="GO" id="GO:0042575">
    <property type="term" value="C:DNA polymerase complex"/>
    <property type="evidence" value="ECO:0007669"/>
    <property type="project" value="UniProtKB-ARBA"/>
</dbReference>
<dbReference type="STRING" id="67767.A0A0J7NY70"/>
<dbReference type="GO" id="GO:0006302">
    <property type="term" value="P:double-strand break repair"/>
    <property type="evidence" value="ECO:0007669"/>
    <property type="project" value="TreeGrafter"/>
</dbReference>
<dbReference type="InterPro" id="IPR002298">
    <property type="entry name" value="DNA_polymerase_A"/>
</dbReference>
<accession>A0A0J7NY70</accession>
<gene>
    <name evidence="3" type="ORF">RF55_2323</name>
</gene>
<dbReference type="GO" id="GO:0003887">
    <property type="term" value="F:DNA-directed DNA polymerase activity"/>
    <property type="evidence" value="ECO:0007669"/>
    <property type="project" value="InterPro"/>
</dbReference>
<comment type="caution">
    <text evidence="3">The sequence shown here is derived from an EMBL/GenBank/DDBJ whole genome shotgun (WGS) entry which is preliminary data.</text>
</comment>
<dbReference type="InterPro" id="IPR001098">
    <property type="entry name" value="DNA-dir_DNA_pol_A_palm_dom"/>
</dbReference>
<dbReference type="PANTHER" id="PTHR10133">
    <property type="entry name" value="DNA POLYMERASE I"/>
    <property type="match status" value="1"/>
</dbReference>
<protein>
    <submittedName>
        <fullName evidence="3">Dna polymerase</fullName>
    </submittedName>
</protein>
<keyword evidence="1" id="KW-0235">DNA replication</keyword>
<proteinExistence type="predicted"/>
<evidence type="ECO:0000313" key="3">
    <source>
        <dbReference type="EMBL" id="KMQ97350.1"/>
    </source>
</evidence>
<dbReference type="SMART" id="SM00482">
    <property type="entry name" value="POLAc"/>
    <property type="match status" value="1"/>
</dbReference>
<reference evidence="3 4" key="1">
    <citation type="submission" date="2015-04" db="EMBL/GenBank/DDBJ databases">
        <title>Lasius niger genome sequencing.</title>
        <authorList>
            <person name="Konorov E.A."/>
            <person name="Nikitin M.A."/>
            <person name="Kirill M.V."/>
            <person name="Chang P."/>
        </authorList>
    </citation>
    <scope>NUCLEOTIDE SEQUENCE [LARGE SCALE GENOMIC DNA]</scope>
    <source>
        <tissue evidence="3">Whole</tissue>
    </source>
</reference>
<evidence type="ECO:0000256" key="1">
    <source>
        <dbReference type="ARBA" id="ARBA00022705"/>
    </source>
</evidence>
<dbReference type="GO" id="GO:0003677">
    <property type="term" value="F:DNA binding"/>
    <property type="evidence" value="ECO:0007669"/>
    <property type="project" value="InterPro"/>
</dbReference>
<feature type="domain" description="DNA-directed DNA polymerase family A palm" evidence="2">
    <location>
        <begin position="374"/>
        <end position="664"/>
    </location>
</feature>
<dbReference type="GO" id="GO:0006261">
    <property type="term" value="P:DNA-templated DNA replication"/>
    <property type="evidence" value="ECO:0007669"/>
    <property type="project" value="InterPro"/>
</dbReference>
<dbReference type="OrthoDB" id="10067412at2759"/>
<dbReference type="SUPFAM" id="SSF53098">
    <property type="entry name" value="Ribonuclease H-like"/>
    <property type="match status" value="1"/>
</dbReference>
<name>A0A0J7NY70_LASNI</name>
<dbReference type="InterPro" id="IPR043502">
    <property type="entry name" value="DNA/RNA_pol_sf"/>
</dbReference>
<evidence type="ECO:0000259" key="2">
    <source>
        <dbReference type="SMART" id="SM00482"/>
    </source>
</evidence>
<organism evidence="3 4">
    <name type="scientific">Lasius niger</name>
    <name type="common">Black garden ant</name>
    <dbReference type="NCBI Taxonomy" id="67767"/>
    <lineage>
        <taxon>Eukaryota</taxon>
        <taxon>Metazoa</taxon>
        <taxon>Ecdysozoa</taxon>
        <taxon>Arthropoda</taxon>
        <taxon>Hexapoda</taxon>
        <taxon>Insecta</taxon>
        <taxon>Pterygota</taxon>
        <taxon>Neoptera</taxon>
        <taxon>Endopterygota</taxon>
        <taxon>Hymenoptera</taxon>
        <taxon>Apocrita</taxon>
        <taxon>Aculeata</taxon>
        <taxon>Formicoidea</taxon>
        <taxon>Formicidae</taxon>
        <taxon>Formicinae</taxon>
        <taxon>Lasius</taxon>
        <taxon>Lasius</taxon>
    </lineage>
</organism>
<dbReference type="Gene3D" id="1.10.150.20">
    <property type="entry name" value="5' to 3' exonuclease, C-terminal subdomain"/>
    <property type="match status" value="1"/>
</dbReference>
<keyword evidence="4" id="KW-1185">Reference proteome</keyword>